<evidence type="ECO:0000313" key="1">
    <source>
        <dbReference type="EMBL" id="VDI10205.1"/>
    </source>
</evidence>
<protein>
    <submittedName>
        <fullName evidence="1">Uncharacterized protein</fullName>
    </submittedName>
</protein>
<proteinExistence type="predicted"/>
<organism evidence="1 2">
    <name type="scientific">Mytilus galloprovincialis</name>
    <name type="common">Mediterranean mussel</name>
    <dbReference type="NCBI Taxonomy" id="29158"/>
    <lineage>
        <taxon>Eukaryota</taxon>
        <taxon>Metazoa</taxon>
        <taxon>Spiralia</taxon>
        <taxon>Lophotrochozoa</taxon>
        <taxon>Mollusca</taxon>
        <taxon>Bivalvia</taxon>
        <taxon>Autobranchia</taxon>
        <taxon>Pteriomorphia</taxon>
        <taxon>Mytilida</taxon>
        <taxon>Mytiloidea</taxon>
        <taxon>Mytilidae</taxon>
        <taxon>Mytilinae</taxon>
        <taxon>Mytilus</taxon>
    </lineage>
</organism>
<dbReference type="AlphaFoldDB" id="A0A8B6CVG5"/>
<dbReference type="EMBL" id="UYJE01002372">
    <property type="protein sequence ID" value="VDI10205.1"/>
    <property type="molecule type" value="Genomic_DNA"/>
</dbReference>
<dbReference type="Proteomes" id="UP000596742">
    <property type="component" value="Unassembled WGS sequence"/>
</dbReference>
<sequence>MTDTQQNISDNVIYCSNTSNYAWIDGFVLYTGERPTSDINVFAVCRYITYVPFEINEVSTVDVCEIEIGGKFVV</sequence>
<evidence type="ECO:0000313" key="2">
    <source>
        <dbReference type="Proteomes" id="UP000596742"/>
    </source>
</evidence>
<reference evidence="1" key="1">
    <citation type="submission" date="2018-11" db="EMBL/GenBank/DDBJ databases">
        <authorList>
            <person name="Alioto T."/>
            <person name="Alioto T."/>
        </authorList>
    </citation>
    <scope>NUCLEOTIDE SEQUENCE</scope>
</reference>
<comment type="caution">
    <text evidence="1">The sequence shown here is derived from an EMBL/GenBank/DDBJ whole genome shotgun (WGS) entry which is preliminary data.</text>
</comment>
<name>A0A8B6CVG5_MYTGA</name>
<gene>
    <name evidence="1" type="ORF">MGAL_10B065183</name>
</gene>
<keyword evidence="2" id="KW-1185">Reference proteome</keyword>
<accession>A0A8B6CVG5</accession>